<proteinExistence type="predicted"/>
<organism evidence="1 2">
    <name type="scientific">Datura stramonium</name>
    <name type="common">Jimsonweed</name>
    <name type="synonym">Common thornapple</name>
    <dbReference type="NCBI Taxonomy" id="4076"/>
    <lineage>
        <taxon>Eukaryota</taxon>
        <taxon>Viridiplantae</taxon>
        <taxon>Streptophyta</taxon>
        <taxon>Embryophyta</taxon>
        <taxon>Tracheophyta</taxon>
        <taxon>Spermatophyta</taxon>
        <taxon>Magnoliopsida</taxon>
        <taxon>eudicotyledons</taxon>
        <taxon>Gunneridae</taxon>
        <taxon>Pentapetalae</taxon>
        <taxon>asterids</taxon>
        <taxon>lamiids</taxon>
        <taxon>Solanales</taxon>
        <taxon>Solanaceae</taxon>
        <taxon>Solanoideae</taxon>
        <taxon>Datureae</taxon>
        <taxon>Datura</taxon>
    </lineage>
</organism>
<gene>
    <name evidence="1" type="ORF">HAX54_024182</name>
</gene>
<dbReference type="Proteomes" id="UP000823775">
    <property type="component" value="Unassembled WGS sequence"/>
</dbReference>
<accession>A0ABS8UXL7</accession>
<evidence type="ECO:0000313" key="2">
    <source>
        <dbReference type="Proteomes" id="UP000823775"/>
    </source>
</evidence>
<keyword evidence="2" id="KW-1185">Reference proteome</keyword>
<name>A0ABS8UXL7_DATST</name>
<reference evidence="1 2" key="1">
    <citation type="journal article" date="2021" name="BMC Genomics">
        <title>Datura genome reveals duplications of psychoactive alkaloid biosynthetic genes and high mutation rate following tissue culture.</title>
        <authorList>
            <person name="Rajewski A."/>
            <person name="Carter-House D."/>
            <person name="Stajich J."/>
            <person name="Litt A."/>
        </authorList>
    </citation>
    <scope>NUCLEOTIDE SEQUENCE [LARGE SCALE GENOMIC DNA]</scope>
    <source>
        <strain evidence="1">AR-01</strain>
    </source>
</reference>
<dbReference type="EMBL" id="JACEIK010002942">
    <property type="protein sequence ID" value="MCD9639566.1"/>
    <property type="molecule type" value="Genomic_DNA"/>
</dbReference>
<comment type="caution">
    <text evidence="1">The sequence shown here is derived from an EMBL/GenBank/DDBJ whole genome shotgun (WGS) entry which is preliminary data.</text>
</comment>
<protein>
    <submittedName>
        <fullName evidence="1">Uncharacterized protein</fullName>
    </submittedName>
</protein>
<sequence>MAEPRIPQKVPKINIYANSIHLLLRSFYNSLSEILYLSVLSAPAKAVLGVLNMPAVQKLYNACKASLSPSGPVSEDALEKVRSLLALNLTLQFLGSQPANKRSSSWTSRPI</sequence>
<evidence type="ECO:0000313" key="1">
    <source>
        <dbReference type="EMBL" id="MCD9639566.1"/>
    </source>
</evidence>